<gene>
    <name evidence="6" type="ORF">BIY21_18365</name>
</gene>
<evidence type="ECO:0000313" key="6">
    <source>
        <dbReference type="EMBL" id="OLQ86233.1"/>
    </source>
</evidence>
<evidence type="ECO:0000256" key="3">
    <source>
        <dbReference type="ARBA" id="ARBA00023136"/>
    </source>
</evidence>
<dbReference type="PANTHER" id="PTHR34501">
    <property type="entry name" value="PROTEIN YDDL-RELATED"/>
    <property type="match status" value="1"/>
</dbReference>
<dbReference type="Proteomes" id="UP000186206">
    <property type="component" value="Unassembled WGS sequence"/>
</dbReference>
<feature type="signal peptide" evidence="4">
    <location>
        <begin position="1"/>
        <end position="19"/>
    </location>
</feature>
<dbReference type="InterPro" id="IPR033900">
    <property type="entry name" value="Gram_neg_porin_domain"/>
</dbReference>
<dbReference type="InterPro" id="IPR023614">
    <property type="entry name" value="Porin_dom_sf"/>
</dbReference>
<reference evidence="6 7" key="1">
    <citation type="submission" date="2016-09" db="EMBL/GenBank/DDBJ databases">
        <title>Genomic Taxonomy of the Vibrionaceae.</title>
        <authorList>
            <person name="Gonzalez-Castillo A."/>
            <person name="Gomez-Gil B."/>
            <person name="Enciso-Ibarra K."/>
        </authorList>
    </citation>
    <scope>NUCLEOTIDE SEQUENCE [LARGE SCALE GENOMIC DNA]</scope>
    <source>
        <strain evidence="6 7">CAIM 1731</strain>
    </source>
</reference>
<dbReference type="InterPro" id="IPR050298">
    <property type="entry name" value="Gram-neg_bact_OMP"/>
</dbReference>
<comment type="caution">
    <text evidence="6">The sequence shown here is derived from an EMBL/GenBank/DDBJ whole genome shotgun (WGS) entry which is preliminary data.</text>
</comment>
<dbReference type="PANTHER" id="PTHR34501:SF2">
    <property type="entry name" value="OUTER MEMBRANE PORIN F-RELATED"/>
    <property type="match status" value="1"/>
</dbReference>
<dbReference type="RefSeq" id="WP_075652206.1">
    <property type="nucleotide sequence ID" value="NZ_AP019657.1"/>
</dbReference>
<comment type="subcellular location">
    <subcellularLocation>
        <location evidence="1">Cell outer membrane</location>
        <topology evidence="1">Multi-pass membrane protein</topology>
    </subcellularLocation>
</comment>
<evidence type="ECO:0000313" key="7">
    <source>
        <dbReference type="Proteomes" id="UP000186206"/>
    </source>
</evidence>
<keyword evidence="3" id="KW-0472">Membrane</keyword>
<name>A0ABX3FB53_9VIBR</name>
<dbReference type="Gene3D" id="2.40.160.10">
    <property type="entry name" value="Porin"/>
    <property type="match status" value="1"/>
</dbReference>
<keyword evidence="2 4" id="KW-0732">Signal</keyword>
<feature type="chain" id="PRO_5046443640" evidence="4">
    <location>
        <begin position="20"/>
        <end position="342"/>
    </location>
</feature>
<sequence length="342" mass="37506">MKKTLVALSILAAATSAQAIELYNQDGVTVDIHGDIEVTYQNSFTESSMKQQIEDADFGFDVRYALNDDLQFGGYWAFDGSESNNAEVTRSGDVYVALYSKTYGSIKFGRLCTAVDDLGGITSDYQFDVNKLYEAGSDDVTCADEAIRYDYDNGTFYTTLGFIQDKLGHSDLYTGEIVDDGNGNPVLEKVSGSDFNYYDGRFGYRVADLDMSVFIANLNFEDNSKGNDETAYGFEANYRGIESIRLGLGYYVADIDEAAGEANQDTNVITLGADYYLGKWTFATAVSTSDHDNDKLDSTNWFVNAGYNLAPNTTAYIEYAGQDVDGKKDSEDALAIGVKASF</sequence>
<protein>
    <submittedName>
        <fullName evidence="6">Porin</fullName>
    </submittedName>
</protein>
<proteinExistence type="predicted"/>
<dbReference type="EMBL" id="MJMI01000134">
    <property type="protein sequence ID" value="OLQ86233.1"/>
    <property type="molecule type" value="Genomic_DNA"/>
</dbReference>
<evidence type="ECO:0000256" key="4">
    <source>
        <dbReference type="SAM" id="SignalP"/>
    </source>
</evidence>
<dbReference type="SUPFAM" id="SSF56935">
    <property type="entry name" value="Porins"/>
    <property type="match status" value="1"/>
</dbReference>
<keyword evidence="7" id="KW-1185">Reference proteome</keyword>
<evidence type="ECO:0000256" key="2">
    <source>
        <dbReference type="ARBA" id="ARBA00022729"/>
    </source>
</evidence>
<feature type="domain" description="Porin" evidence="5">
    <location>
        <begin position="7"/>
        <end position="326"/>
    </location>
</feature>
<evidence type="ECO:0000256" key="1">
    <source>
        <dbReference type="ARBA" id="ARBA00004571"/>
    </source>
</evidence>
<evidence type="ECO:0000259" key="5">
    <source>
        <dbReference type="Pfam" id="PF13609"/>
    </source>
</evidence>
<dbReference type="Pfam" id="PF13609">
    <property type="entry name" value="Porin_4"/>
    <property type="match status" value="1"/>
</dbReference>
<organism evidence="6 7">
    <name type="scientific">Vibrio ponticus</name>
    <dbReference type="NCBI Taxonomy" id="265668"/>
    <lineage>
        <taxon>Bacteria</taxon>
        <taxon>Pseudomonadati</taxon>
        <taxon>Pseudomonadota</taxon>
        <taxon>Gammaproteobacteria</taxon>
        <taxon>Vibrionales</taxon>
        <taxon>Vibrionaceae</taxon>
        <taxon>Vibrio</taxon>
    </lineage>
</organism>
<accession>A0ABX3FB53</accession>